<name>A0A381PQ76_9ZZZZ</name>
<sequence length="210" mass="24471">VQYDVGRGSSGFFRRREPAWAHDYPRAERNFLNIIQETTFVDSQTEGSNILRLNDPEIFKYPIAYIVEVGSWNPTEEEVAGLGAYLLKGGFLIVDDTRNERGNEWANFAYHMERALPGLSLTPLEHDHRVFDSFFQIEPLKVIPPYGPRNPQWYGIFEDNDPTQRLMVVFNFNNDIAEYWEYSDQGYYPIDLSNEAYKLGVNYIVYGHTH</sequence>
<feature type="non-terminal residue" evidence="2">
    <location>
        <position position="1"/>
    </location>
</feature>
<dbReference type="InterPro" id="IPR025297">
    <property type="entry name" value="DUF4159"/>
</dbReference>
<dbReference type="Pfam" id="PF13709">
    <property type="entry name" value="DUF4159"/>
    <property type="match status" value="1"/>
</dbReference>
<protein>
    <recommendedName>
        <fullName evidence="1">DUF4159 domain-containing protein</fullName>
    </recommendedName>
</protein>
<proteinExistence type="predicted"/>
<evidence type="ECO:0000313" key="2">
    <source>
        <dbReference type="EMBL" id="SUZ68189.1"/>
    </source>
</evidence>
<evidence type="ECO:0000259" key="1">
    <source>
        <dbReference type="Pfam" id="PF13709"/>
    </source>
</evidence>
<dbReference type="Gene3D" id="3.40.50.12140">
    <property type="entry name" value="Domain of unknown function DUF4159"/>
    <property type="match status" value="1"/>
</dbReference>
<feature type="domain" description="DUF4159" evidence="1">
    <location>
        <begin position="17"/>
        <end position="206"/>
    </location>
</feature>
<reference evidence="2" key="1">
    <citation type="submission" date="2018-05" db="EMBL/GenBank/DDBJ databases">
        <authorList>
            <person name="Lanie J.A."/>
            <person name="Ng W.-L."/>
            <person name="Kazmierczak K.M."/>
            <person name="Andrzejewski T.M."/>
            <person name="Davidsen T.M."/>
            <person name="Wayne K.J."/>
            <person name="Tettelin H."/>
            <person name="Glass J.I."/>
            <person name="Rusch D."/>
            <person name="Podicherti R."/>
            <person name="Tsui H.-C.T."/>
            <person name="Winkler M.E."/>
        </authorList>
    </citation>
    <scope>NUCLEOTIDE SEQUENCE</scope>
</reference>
<dbReference type="AlphaFoldDB" id="A0A381PQ76"/>
<gene>
    <name evidence="2" type="ORF">METZ01_LOCUS21043</name>
</gene>
<accession>A0A381PQ76</accession>
<organism evidence="2">
    <name type="scientific">marine metagenome</name>
    <dbReference type="NCBI Taxonomy" id="408172"/>
    <lineage>
        <taxon>unclassified sequences</taxon>
        <taxon>metagenomes</taxon>
        <taxon>ecological metagenomes</taxon>
    </lineage>
</organism>
<dbReference type="EMBL" id="UINC01001033">
    <property type="protein sequence ID" value="SUZ68189.1"/>
    <property type="molecule type" value="Genomic_DNA"/>
</dbReference>